<dbReference type="EMBL" id="QWIM01000098">
    <property type="protein sequence ID" value="RMY39863.1"/>
    <property type="molecule type" value="Genomic_DNA"/>
</dbReference>
<protein>
    <submittedName>
        <fullName evidence="5">Uncharacterized protein</fullName>
    </submittedName>
</protein>
<name>A0A3M6YZN8_HORWE</name>
<dbReference type="PANTHER" id="PTHR35391:SF7">
    <property type="entry name" value="C2H2-TYPE DOMAIN-CONTAINING PROTEIN"/>
    <property type="match status" value="1"/>
</dbReference>
<dbReference type="Proteomes" id="UP000282582">
    <property type="component" value="Unassembled WGS sequence"/>
</dbReference>
<dbReference type="EMBL" id="QWIK01000159">
    <property type="protein sequence ID" value="RMY11782.1"/>
    <property type="molecule type" value="Genomic_DNA"/>
</dbReference>
<evidence type="ECO:0000313" key="9">
    <source>
        <dbReference type="Proteomes" id="UP000276864"/>
    </source>
</evidence>
<sequence length="697" mass="78917">MDVSLAARTQTCQDLFEKLSKALTERQTGQDGSEHIRVVAVEECISRFRIWSTNLGAHHAPTDLRSIDHRLRNVPSVTRHLSEVLTDLQDTLHDSLEISTGQRQDQSISLGNATFGSIVDWYDVNEVLEADPEQKIPFRPSEEDDGGVSELGELLSALPDLISGLFKISILIRKSTNTDRYRKSLISASYIPFNTEFDIGHVGEKFPKTRRNWWLQERLGNAISQRRQYLRYSRDHHNRIGREEQQKPFEQETTFQSQRPPTTYISRPSLAPTAATSVATSDICKSIHVQDLDREYDDVVSQASSNRSSKVSEICSDRAAILDIHEVRNDATEFECPYCWGIVTVEKQRSWRKHVFRDLRAYVCTFQDCNAGLFEDRETWFRHEMETHRSQLFCVICHEGGFMSKDLLSKHLLSNHGRTEQEFGTVGPPANVFRLIESIAASLCPLCDDWAVQLKGKAAKKGNSLPPDDEIMVSLPEFKRHLAGHQDELALFAIPPVFQEPEGARSAPSAGGESRSNKLGQAVFESGNQTPLHDALEFSREDSSALYQPLNSNDSVIRLARLLPGLDDATIELQVECISLSEATVLGYEALTYNWGDMGNRKVIYVDGNYLSVGAKLAAFLVLLRKPELTRLLWIDSICINQDDLQEKSQQIAIMDQIYSGADRVLIWRDEAVPREMSWDEKALRNMGFTNLTEQWP</sequence>
<dbReference type="OrthoDB" id="6133115at2759"/>
<evidence type="ECO:0000313" key="7">
    <source>
        <dbReference type="EMBL" id="RMY39863.1"/>
    </source>
</evidence>
<evidence type="ECO:0000256" key="1">
    <source>
        <dbReference type="SAM" id="MobiDB-lite"/>
    </source>
</evidence>
<dbReference type="AlphaFoldDB" id="A0A3M6YZN8"/>
<feature type="domain" description="Oxidoreductase acuF-like C2H2 type zinc-finger" evidence="3">
    <location>
        <begin position="332"/>
        <end position="359"/>
    </location>
</feature>
<evidence type="ECO:0000259" key="2">
    <source>
        <dbReference type="Pfam" id="PF06985"/>
    </source>
</evidence>
<evidence type="ECO:0000313" key="6">
    <source>
        <dbReference type="EMBL" id="RMY11782.1"/>
    </source>
</evidence>
<evidence type="ECO:0000313" key="11">
    <source>
        <dbReference type="Proteomes" id="UP000282582"/>
    </source>
</evidence>
<proteinExistence type="predicted"/>
<dbReference type="Pfam" id="PF26082">
    <property type="entry name" value="zf-C2H2_AcuF"/>
    <property type="match status" value="1"/>
</dbReference>
<dbReference type="Proteomes" id="UP000276864">
    <property type="component" value="Unassembled WGS sequence"/>
</dbReference>
<accession>A0A3M6YZN8</accession>
<evidence type="ECO:0000259" key="3">
    <source>
        <dbReference type="Pfam" id="PF26082"/>
    </source>
</evidence>
<evidence type="ECO:0000313" key="5">
    <source>
        <dbReference type="EMBL" id="RMY08484.1"/>
    </source>
</evidence>
<evidence type="ECO:0000313" key="10">
    <source>
        <dbReference type="Proteomes" id="UP000281245"/>
    </source>
</evidence>
<dbReference type="Proteomes" id="UP000281245">
    <property type="component" value="Unassembled WGS sequence"/>
</dbReference>
<feature type="domain" description="Heterokaryon incompatibility" evidence="2">
    <location>
        <begin position="588"/>
        <end position="676"/>
    </location>
</feature>
<comment type="caution">
    <text evidence="5">The sequence shown here is derived from an EMBL/GenBank/DDBJ whole genome shotgun (WGS) entry which is preliminary data.</text>
</comment>
<dbReference type="EMBL" id="QWIJ01000193">
    <property type="protein sequence ID" value="RMX85934.1"/>
    <property type="molecule type" value="Genomic_DNA"/>
</dbReference>
<dbReference type="InterPro" id="IPR058925">
    <property type="entry name" value="zf-C2H2_AcuF"/>
</dbReference>
<evidence type="ECO:0000313" key="8">
    <source>
        <dbReference type="Proteomes" id="UP000271337"/>
    </source>
</evidence>
<dbReference type="EMBL" id="QWIL01001054">
    <property type="protein sequence ID" value="RMY08484.1"/>
    <property type="molecule type" value="Genomic_DNA"/>
</dbReference>
<organism evidence="5 8">
    <name type="scientific">Hortaea werneckii</name>
    <name type="common">Black yeast</name>
    <name type="synonym">Cladosporium werneckii</name>
    <dbReference type="NCBI Taxonomy" id="91943"/>
    <lineage>
        <taxon>Eukaryota</taxon>
        <taxon>Fungi</taxon>
        <taxon>Dikarya</taxon>
        <taxon>Ascomycota</taxon>
        <taxon>Pezizomycotina</taxon>
        <taxon>Dothideomycetes</taxon>
        <taxon>Dothideomycetidae</taxon>
        <taxon>Mycosphaerellales</taxon>
        <taxon>Teratosphaeriaceae</taxon>
        <taxon>Hortaea</taxon>
    </lineage>
</organism>
<dbReference type="PANTHER" id="PTHR35391">
    <property type="entry name" value="C2H2-TYPE DOMAIN-CONTAINING PROTEIN-RELATED"/>
    <property type="match status" value="1"/>
</dbReference>
<gene>
    <name evidence="7" type="ORF">D0866_01659</name>
    <name evidence="5" type="ORF">D0867_09022</name>
    <name evidence="6" type="ORF">D0868_02955</name>
    <name evidence="4" type="ORF">D0869_03467</name>
</gene>
<dbReference type="Proteomes" id="UP000271337">
    <property type="component" value="Unassembled WGS sequence"/>
</dbReference>
<feature type="compositionally biased region" description="Polar residues" evidence="1">
    <location>
        <begin position="251"/>
        <end position="266"/>
    </location>
</feature>
<dbReference type="VEuPathDB" id="FungiDB:BTJ68_03183"/>
<feature type="region of interest" description="Disordered" evidence="1">
    <location>
        <begin position="243"/>
        <end position="267"/>
    </location>
</feature>
<dbReference type="InterPro" id="IPR010730">
    <property type="entry name" value="HET"/>
</dbReference>
<evidence type="ECO:0000313" key="4">
    <source>
        <dbReference type="EMBL" id="RMX85934.1"/>
    </source>
</evidence>
<reference evidence="8 9" key="1">
    <citation type="journal article" date="2018" name="BMC Genomics">
        <title>Genomic evidence for intraspecific hybridization in a clonal and extremely halotolerant yeast.</title>
        <authorList>
            <person name="Gostincar C."/>
            <person name="Stajich J.E."/>
            <person name="Zupancic J."/>
            <person name="Zalar P."/>
            <person name="Gunde-Cimerman N."/>
        </authorList>
    </citation>
    <scope>NUCLEOTIDE SEQUENCE [LARGE SCALE GENOMIC DNA]</scope>
    <source>
        <strain evidence="7 9">EXF-6651</strain>
        <strain evidence="6 11">EXF-6654</strain>
        <strain evidence="4 10">EXF-6656</strain>
        <strain evidence="5 8">EXF-6669</strain>
    </source>
</reference>
<dbReference type="Pfam" id="PF06985">
    <property type="entry name" value="HET"/>
    <property type="match status" value="1"/>
</dbReference>